<reference evidence="4 5" key="1">
    <citation type="submission" date="2019-05" db="EMBL/GenBank/DDBJ databases">
        <title>Emergence of the Ug99 lineage of the wheat stem rust pathogen through somatic hybridization.</title>
        <authorList>
            <person name="Li F."/>
            <person name="Upadhyaya N.M."/>
            <person name="Sperschneider J."/>
            <person name="Matny O."/>
            <person name="Nguyen-Phuc H."/>
            <person name="Mago R."/>
            <person name="Raley C."/>
            <person name="Miller M.E."/>
            <person name="Silverstein K.A.T."/>
            <person name="Henningsen E."/>
            <person name="Hirsch C.D."/>
            <person name="Visser B."/>
            <person name="Pretorius Z.A."/>
            <person name="Steffenson B.J."/>
            <person name="Schwessinger B."/>
            <person name="Dodds P.N."/>
            <person name="Figueroa M."/>
        </authorList>
    </citation>
    <scope>NUCLEOTIDE SEQUENCE [LARGE SCALE GENOMIC DNA]</scope>
    <source>
        <strain evidence="2">21-0</strain>
        <strain evidence="3 5">Ug99</strain>
    </source>
</reference>
<dbReference type="AlphaFoldDB" id="A0A5B0PCR1"/>
<comment type="caution">
    <text evidence="2">The sequence shown here is derived from an EMBL/GenBank/DDBJ whole genome shotgun (WGS) entry which is preliminary data.</text>
</comment>
<dbReference type="Proteomes" id="UP000324748">
    <property type="component" value="Unassembled WGS sequence"/>
</dbReference>
<sequence>MPEIGFQNGPQGRSDTKDELEAAINSSEAGGVRRRDEDRMIGGYRWHTVPCPD</sequence>
<evidence type="ECO:0000313" key="5">
    <source>
        <dbReference type="Proteomes" id="UP000325313"/>
    </source>
</evidence>
<dbReference type="Proteomes" id="UP000325313">
    <property type="component" value="Unassembled WGS sequence"/>
</dbReference>
<keyword evidence="4" id="KW-1185">Reference proteome</keyword>
<gene>
    <name evidence="2" type="ORF">PGT21_034955</name>
    <name evidence="3" type="ORF">PGTUg99_022399</name>
</gene>
<evidence type="ECO:0000313" key="2">
    <source>
        <dbReference type="EMBL" id="KAA1098414.1"/>
    </source>
</evidence>
<dbReference type="EMBL" id="VDEP01000176">
    <property type="protein sequence ID" value="KAA1125691.1"/>
    <property type="molecule type" value="Genomic_DNA"/>
</dbReference>
<name>A0A5B0PCR1_PUCGR</name>
<accession>A0A5B0PCR1</accession>
<protein>
    <submittedName>
        <fullName evidence="2">Uncharacterized protein</fullName>
    </submittedName>
</protein>
<organism evidence="2 4">
    <name type="scientific">Puccinia graminis f. sp. tritici</name>
    <dbReference type="NCBI Taxonomy" id="56615"/>
    <lineage>
        <taxon>Eukaryota</taxon>
        <taxon>Fungi</taxon>
        <taxon>Dikarya</taxon>
        <taxon>Basidiomycota</taxon>
        <taxon>Pucciniomycotina</taxon>
        <taxon>Pucciniomycetes</taxon>
        <taxon>Pucciniales</taxon>
        <taxon>Pucciniaceae</taxon>
        <taxon>Puccinia</taxon>
    </lineage>
</organism>
<proteinExistence type="predicted"/>
<dbReference type="EMBL" id="VSWC01000066">
    <property type="protein sequence ID" value="KAA1098414.1"/>
    <property type="molecule type" value="Genomic_DNA"/>
</dbReference>
<feature type="region of interest" description="Disordered" evidence="1">
    <location>
        <begin position="1"/>
        <end position="36"/>
    </location>
</feature>
<evidence type="ECO:0000256" key="1">
    <source>
        <dbReference type="SAM" id="MobiDB-lite"/>
    </source>
</evidence>
<evidence type="ECO:0000313" key="3">
    <source>
        <dbReference type="EMBL" id="KAA1125691.1"/>
    </source>
</evidence>
<evidence type="ECO:0000313" key="4">
    <source>
        <dbReference type="Proteomes" id="UP000324748"/>
    </source>
</evidence>